<feature type="binding site" evidence="10">
    <location>
        <position position="1030"/>
    </location>
    <ligand>
        <name>Mn(2+)</name>
        <dbReference type="ChEBI" id="CHEBI:29035"/>
    </ligand>
</feature>
<feature type="transmembrane region" description="Helical" evidence="11">
    <location>
        <begin position="21"/>
        <end position="39"/>
    </location>
</feature>
<keyword evidence="7" id="KW-0961">Cell wall biogenesis/degradation</keyword>
<organism evidence="12 13">
    <name type="scientific">Mikania micrantha</name>
    <name type="common">bitter vine</name>
    <dbReference type="NCBI Taxonomy" id="192012"/>
    <lineage>
        <taxon>Eukaryota</taxon>
        <taxon>Viridiplantae</taxon>
        <taxon>Streptophyta</taxon>
        <taxon>Embryophyta</taxon>
        <taxon>Tracheophyta</taxon>
        <taxon>Spermatophyta</taxon>
        <taxon>Magnoliopsida</taxon>
        <taxon>eudicotyledons</taxon>
        <taxon>Gunneridae</taxon>
        <taxon>Pentapetalae</taxon>
        <taxon>asterids</taxon>
        <taxon>campanulids</taxon>
        <taxon>Asterales</taxon>
        <taxon>Asteraceae</taxon>
        <taxon>Asteroideae</taxon>
        <taxon>Heliantheae alliance</taxon>
        <taxon>Eupatorieae</taxon>
        <taxon>Mikania</taxon>
    </lineage>
</organism>
<dbReference type="InterPro" id="IPR005150">
    <property type="entry name" value="Cellulose_synth"/>
</dbReference>
<feature type="active site" evidence="8">
    <location>
        <position position="1172"/>
    </location>
</feature>
<evidence type="ECO:0000256" key="4">
    <source>
        <dbReference type="ARBA" id="ARBA00022692"/>
    </source>
</evidence>
<evidence type="ECO:0000313" key="12">
    <source>
        <dbReference type="EMBL" id="KAD4178431.1"/>
    </source>
</evidence>
<evidence type="ECO:0000256" key="8">
    <source>
        <dbReference type="PIRSR" id="PIRSR605150-1"/>
    </source>
</evidence>
<feature type="transmembrane region" description="Helical" evidence="11">
    <location>
        <begin position="591"/>
        <end position="610"/>
    </location>
</feature>
<dbReference type="GO" id="GO:0071555">
    <property type="term" value="P:cell wall organization"/>
    <property type="evidence" value="ECO:0007669"/>
    <property type="project" value="UniProtKB-KW"/>
</dbReference>
<evidence type="ECO:0000256" key="10">
    <source>
        <dbReference type="PIRSR" id="PIRSR605150-3"/>
    </source>
</evidence>
<name>A0A5N6MW68_9ASTR</name>
<dbReference type="GO" id="GO:0016760">
    <property type="term" value="F:cellulose synthase (UDP-forming) activity"/>
    <property type="evidence" value="ECO:0007669"/>
    <property type="project" value="InterPro"/>
</dbReference>
<feature type="transmembrane region" description="Helical" evidence="11">
    <location>
        <begin position="1434"/>
        <end position="1456"/>
    </location>
</feature>
<keyword evidence="13" id="KW-1185">Reference proteome</keyword>
<evidence type="ECO:0000256" key="2">
    <source>
        <dbReference type="ARBA" id="ARBA00022676"/>
    </source>
</evidence>
<feature type="binding site" evidence="10">
    <location>
        <position position="1006"/>
    </location>
    <ligand>
        <name>Mn(2+)</name>
        <dbReference type="ChEBI" id="CHEBI:29035"/>
    </ligand>
</feature>
<dbReference type="Proteomes" id="UP000326396">
    <property type="component" value="Linkage Group LG4"/>
</dbReference>
<keyword evidence="6 11" id="KW-0472">Membrane</keyword>
<evidence type="ECO:0000256" key="11">
    <source>
        <dbReference type="SAM" id="Phobius"/>
    </source>
</evidence>
<keyword evidence="4 11" id="KW-0812">Transmembrane</keyword>
<feature type="binding site" evidence="9">
    <location>
        <position position="837"/>
    </location>
    <ligand>
        <name>UDP-alpha-D-glucose</name>
        <dbReference type="ChEBI" id="CHEBI:58885"/>
    </ligand>
</feature>
<proteinExistence type="predicted"/>
<comment type="caution">
    <text evidence="12">The sequence shown here is derived from an EMBL/GenBank/DDBJ whole genome shotgun (WGS) entry which is preliminary data.</text>
</comment>
<feature type="transmembrane region" description="Helical" evidence="11">
    <location>
        <begin position="648"/>
        <end position="667"/>
    </location>
</feature>
<feature type="transmembrane region" description="Helical" evidence="11">
    <location>
        <begin position="747"/>
        <end position="765"/>
    </location>
</feature>
<evidence type="ECO:0000256" key="7">
    <source>
        <dbReference type="ARBA" id="ARBA00023316"/>
    </source>
</evidence>
<keyword evidence="2" id="KW-0328">Glycosyltransferase</keyword>
<feature type="binding site" evidence="9">
    <location>
        <position position="836"/>
    </location>
    <ligand>
        <name>UDP-alpha-D-glucose</name>
        <dbReference type="ChEBI" id="CHEBI:58885"/>
    </ligand>
</feature>
<evidence type="ECO:0000256" key="5">
    <source>
        <dbReference type="ARBA" id="ARBA00022989"/>
    </source>
</evidence>
<dbReference type="PANTHER" id="PTHR13301">
    <property type="entry name" value="X-BOX TRANSCRIPTION FACTOR-RELATED"/>
    <property type="match status" value="1"/>
</dbReference>
<dbReference type="Gene3D" id="3.90.550.10">
    <property type="entry name" value="Spore Coat Polysaccharide Biosynthesis Protein SpsA, Chain A"/>
    <property type="match status" value="2"/>
</dbReference>
<accession>A0A5N6MW68</accession>
<dbReference type="EMBL" id="SZYD01000014">
    <property type="protein sequence ID" value="KAD4178431.1"/>
    <property type="molecule type" value="Genomic_DNA"/>
</dbReference>
<protein>
    <submittedName>
        <fullName evidence="12">Uncharacterized protein</fullName>
    </submittedName>
</protein>
<reference evidence="12 13" key="1">
    <citation type="submission" date="2019-05" db="EMBL/GenBank/DDBJ databases">
        <title>Mikania micrantha, genome provides insights into the molecular mechanism of rapid growth.</title>
        <authorList>
            <person name="Liu B."/>
        </authorList>
    </citation>
    <scope>NUCLEOTIDE SEQUENCE [LARGE SCALE GENOMIC DNA]</scope>
    <source>
        <strain evidence="12">NLD-2019</strain>
        <tissue evidence="12">Leaf</tissue>
    </source>
</reference>
<keyword evidence="3" id="KW-0808">Transferase</keyword>
<feature type="transmembrane region" description="Helical" evidence="11">
    <location>
        <begin position="679"/>
        <end position="697"/>
    </location>
</feature>
<feature type="transmembrane region" description="Helical" evidence="11">
    <location>
        <begin position="51"/>
        <end position="74"/>
    </location>
</feature>
<feature type="transmembrane region" description="Helical" evidence="11">
    <location>
        <begin position="771"/>
        <end position="794"/>
    </location>
</feature>
<evidence type="ECO:0000256" key="6">
    <source>
        <dbReference type="ARBA" id="ARBA00023136"/>
    </source>
</evidence>
<feature type="transmembrane region" description="Helical" evidence="11">
    <location>
        <begin position="1374"/>
        <end position="1399"/>
    </location>
</feature>
<gene>
    <name evidence="12" type="ORF">E3N88_27022</name>
</gene>
<dbReference type="OrthoDB" id="72851at2759"/>
<dbReference type="InterPro" id="IPR029044">
    <property type="entry name" value="Nucleotide-diphossugar_trans"/>
</dbReference>
<dbReference type="FunFam" id="3.90.550.10:FF:000135">
    <property type="entry name" value="Cellulose synthase-like protein G3"/>
    <property type="match status" value="2"/>
</dbReference>
<feature type="transmembrane region" description="Helical" evidence="11">
    <location>
        <begin position="1236"/>
        <end position="1263"/>
    </location>
</feature>
<feature type="active site" evidence="8">
    <location>
        <position position="866"/>
    </location>
</feature>
<dbReference type="GO" id="GO:0012505">
    <property type="term" value="C:endomembrane system"/>
    <property type="evidence" value="ECO:0007669"/>
    <property type="project" value="UniProtKB-SubCell"/>
</dbReference>
<evidence type="ECO:0000313" key="13">
    <source>
        <dbReference type="Proteomes" id="UP000326396"/>
    </source>
</evidence>
<evidence type="ECO:0000256" key="9">
    <source>
        <dbReference type="PIRSR" id="PIRSR605150-2"/>
    </source>
</evidence>
<feature type="transmembrane region" description="Helical" evidence="11">
    <location>
        <begin position="558"/>
        <end position="579"/>
    </location>
</feature>
<sequence>MSTTAPPSSPLHTSHLLRRTTFNRVFAIIYASGILALIHHHHHNLRHATTFISSAVTAIFLIADLVLAFMWTTTTSFRLYPTRREVFPENLEKVLEEKDFPALDIFICTADPYKEPPMNVVNTALSLMAYDYPPEKISVYVSDDGGSKLTLFAFFEAAKFAKIWLPFCKDNKIDDRCPEAFFRTYDVTFSDSANIKAMYETMKMKVESVVDRGSIHEEYIENEEERNVFNKWDDRFTRHHHPTVIQVLLESEHEKDIKGHPMPNLIYVSREKNKAYPHKFKAGALNTLLRVSAVMTNAPIVLTQDCDMYSNDPKTPQRMLCFYADPSTFHNLGYIQFPQRFHGINSADIYASEYKRLYVINPGGMDGLKGPCYVGSGCFFVRRVFFGRPSSPELPEAHQLWPNHVVKMPIKNRQVLDLAHEVAGSDYEINSTWGSKMGFRYGSLSEDFFTGLHQHCRGWKSIFFHPRRPAFLGDLPITLYDALNQNRRWCIGLLEVVFSKYNPLTFGSWFMGPLMGLAYAHNAFWPIWSIPIIIYSFVPQLALLNGTSVFPEVTNMWFILYSFLFFGANVQDCLDFMLAQGTFQQWWNDQRIWFMRGLSSYLFGFIEFSIKHLGIASNGFHVTSKVVDNEQSKRYNNGVFEFGVPSPMFLPLVTVAIVNVVAFFFGIMQILKGGNVNGLFGQMFLSGFGVVNSWPIYEAMLWRTDKGKMPRVISVISTFISLTLYPSNMETPLHTYQHVPCTSFNRVFAFIYTCAILTLIYHHLVTLRHSTTFISVVITTSLLISDIILAAVWATTTSFRLRPILRQAYPENLEKIINIKDFPAIDIFICTADPYKEPPMNVVNTALSLMAYDYPPEKVSVYVSDDGGSELTLFAFIEAAEFAKIWLPFCRENNIMDRCPEVYFSSDRHGTELQNEEEIKVTYENMKKRVENVVERGEVCPNYIINESQRQAFNKYRTPGFNRANHSTIIQVLTESRKEKDKNGQSMPNLVYVSREKNKNFPHNFKAGALNSLLRVSSIMTNAPIVLTQDCDMYSNDPQTVRRALCYISDPSIRPKLGYVQFPQRFHGLNEDDIYASDFFRLLIANPIGMSGFHGPHYVGTGCFFLRRALFGGPTSIVQPEIQELQLDHVVDKPITAPPIIKLAYHVAQCNYESNTKWGFQLGFRYGSLVEDYFTGYKLHCEGWKSIYCNPNRPAFLGDLPISLIDALSQTKRWAIGVHEVFFSKHNQLIYGIRHLGFIMGLCYAQNAFWSFWSIPITIYSFLPQITLMNGLDIFPKVTDPWFLLYVFLFLGSYLQDCYDFILYKSTYKKWWSDQRIWLVRGLSSYFFGNIEYTIKHLGLATQGFNVTSKVQDDEQSKRYAQGLMEFGVHSPMFVPLTTASIVNLFAMTIGIIQILTAWSLEKMFVQLFIASFGVLNSWPVYEAMVLRSDKGRMHVKTIVISSCLALALCGGASIML</sequence>
<evidence type="ECO:0000256" key="1">
    <source>
        <dbReference type="ARBA" id="ARBA00004127"/>
    </source>
</evidence>
<feature type="transmembrane region" description="Helical" evidence="11">
    <location>
        <begin position="1405"/>
        <end position="1422"/>
    </location>
</feature>
<evidence type="ECO:0000256" key="3">
    <source>
        <dbReference type="ARBA" id="ARBA00022679"/>
    </source>
</evidence>
<dbReference type="GO" id="GO:0030244">
    <property type="term" value="P:cellulose biosynthetic process"/>
    <property type="evidence" value="ECO:0007669"/>
    <property type="project" value="InterPro"/>
</dbReference>
<feature type="transmembrane region" description="Helical" evidence="11">
    <location>
        <begin position="517"/>
        <end position="538"/>
    </location>
</feature>
<comment type="subcellular location">
    <subcellularLocation>
        <location evidence="1">Endomembrane system</location>
        <topology evidence="1">Multi-pass membrane protein</topology>
    </subcellularLocation>
</comment>
<keyword evidence="5 11" id="KW-1133">Transmembrane helix</keyword>
<feature type="transmembrane region" description="Helical" evidence="11">
    <location>
        <begin position="1283"/>
        <end position="1303"/>
    </location>
</feature>
<dbReference type="GO" id="GO:0016020">
    <property type="term" value="C:membrane"/>
    <property type="evidence" value="ECO:0007669"/>
    <property type="project" value="InterPro"/>
</dbReference>
<dbReference type="Pfam" id="PF03552">
    <property type="entry name" value="Cellulose_synt"/>
    <property type="match status" value="4"/>
</dbReference>
<dbReference type="SUPFAM" id="SSF53448">
    <property type="entry name" value="Nucleotide-diphospho-sugar transferases"/>
    <property type="match status" value="2"/>
</dbReference>
<feature type="binding site" evidence="9">
    <location>
        <position position="866"/>
    </location>
    <ligand>
        <name>UDP-alpha-D-glucose</name>
        <dbReference type="ChEBI" id="CHEBI:58885"/>
    </ligand>
</feature>